<keyword evidence="1" id="KW-0812">Transmembrane</keyword>
<feature type="transmembrane region" description="Helical" evidence="1">
    <location>
        <begin position="12"/>
        <end position="33"/>
    </location>
</feature>
<organism evidence="2">
    <name type="scientific">Rhizophora mucronata</name>
    <name type="common">Asiatic mangrove</name>
    <dbReference type="NCBI Taxonomy" id="61149"/>
    <lineage>
        <taxon>Eukaryota</taxon>
        <taxon>Viridiplantae</taxon>
        <taxon>Streptophyta</taxon>
        <taxon>Embryophyta</taxon>
        <taxon>Tracheophyta</taxon>
        <taxon>Spermatophyta</taxon>
        <taxon>Magnoliopsida</taxon>
        <taxon>eudicotyledons</taxon>
        <taxon>Gunneridae</taxon>
        <taxon>Pentapetalae</taxon>
        <taxon>rosids</taxon>
        <taxon>fabids</taxon>
        <taxon>Malpighiales</taxon>
        <taxon>Rhizophoraceae</taxon>
        <taxon>Rhizophora</taxon>
    </lineage>
</organism>
<name>A0A2P2MXG2_RHIMU</name>
<keyword evidence="1" id="KW-1133">Transmembrane helix</keyword>
<dbReference type="AlphaFoldDB" id="A0A2P2MXG2"/>
<sequence length="51" mass="5836">MNPTQILKDGLFSSILSIPTQKVQIFLWVLLLLDQLTRVIPRKIRSFLAVA</sequence>
<accession>A0A2P2MXG2</accession>
<dbReference type="EMBL" id="GGEC01054412">
    <property type="protein sequence ID" value="MBX34896.1"/>
    <property type="molecule type" value="Transcribed_RNA"/>
</dbReference>
<evidence type="ECO:0000256" key="1">
    <source>
        <dbReference type="SAM" id="Phobius"/>
    </source>
</evidence>
<evidence type="ECO:0000313" key="2">
    <source>
        <dbReference type="EMBL" id="MBX34896.1"/>
    </source>
</evidence>
<reference evidence="2" key="1">
    <citation type="submission" date="2018-02" db="EMBL/GenBank/DDBJ databases">
        <title>Rhizophora mucronata_Transcriptome.</title>
        <authorList>
            <person name="Meera S.P."/>
            <person name="Sreeshan A."/>
            <person name="Augustine A."/>
        </authorList>
    </citation>
    <scope>NUCLEOTIDE SEQUENCE</scope>
    <source>
        <tissue evidence="2">Leaf</tissue>
    </source>
</reference>
<proteinExistence type="predicted"/>
<protein>
    <submittedName>
        <fullName evidence="2">Uncharacterized protein</fullName>
    </submittedName>
</protein>
<keyword evidence="1" id="KW-0472">Membrane</keyword>